<accession>A0A3F3A3I4</accession>
<organism evidence="2 3">
    <name type="scientific">Clostridium botulinum (strain 657 / Type Ba4)</name>
    <dbReference type="NCBI Taxonomy" id="515621"/>
    <lineage>
        <taxon>Bacteria</taxon>
        <taxon>Bacillati</taxon>
        <taxon>Bacillota</taxon>
        <taxon>Clostridia</taxon>
        <taxon>Eubacteriales</taxon>
        <taxon>Clostridiaceae</taxon>
        <taxon>Clostridium</taxon>
    </lineage>
</organism>
<feature type="transmembrane region" description="Helical" evidence="1">
    <location>
        <begin position="89"/>
        <end position="110"/>
    </location>
</feature>
<gene>
    <name evidence="2" type="ordered locus">CLJ_B0391</name>
</gene>
<name>A0A3F3A3I4_CLOB6</name>
<keyword evidence="1" id="KW-0472">Membrane</keyword>
<evidence type="ECO:0000313" key="2">
    <source>
        <dbReference type="EMBL" id="ACQ52828.1"/>
    </source>
</evidence>
<dbReference type="Proteomes" id="UP000002333">
    <property type="component" value="Chromosome"/>
</dbReference>
<feature type="transmembrane region" description="Helical" evidence="1">
    <location>
        <begin position="6"/>
        <end position="27"/>
    </location>
</feature>
<protein>
    <submittedName>
        <fullName evidence="2">Uncharacterized protein</fullName>
    </submittedName>
</protein>
<sequence length="150" mass="17620">MFKLSILEFFLIAIPESFTFIMGIYFLSKKFFTKKKLIIMSLLLSIEVYWVRMLPIHYGIHIAINIIFLIILSVNIGKISMRDAISYNMIMMIILSTSEFIGIFVLYNVFKINMSLIKPRSLNKIIYFIPSFTLFVFSVFTINKFINRGE</sequence>
<feature type="transmembrane region" description="Helical" evidence="1">
    <location>
        <begin position="58"/>
        <end position="77"/>
    </location>
</feature>
<reference evidence="2 3" key="1">
    <citation type="journal article" date="2007" name="PLoS ONE">
        <title>Analysis of the neurotoxin complex genes in Clostridium botulinum A1-A4 and B1 strains: BoNT/A3, /Ba4 and /B1 clusters are located within plasmids.</title>
        <authorList>
            <person name="Smith T.J."/>
            <person name="Hill K.K."/>
            <person name="Foley B.T."/>
            <person name="Detter J.C."/>
            <person name="Munk A.C."/>
            <person name="Bruce D.C."/>
            <person name="Doggett N.A."/>
            <person name="Smith L.A."/>
            <person name="Marks J.D."/>
            <person name="Xie G."/>
            <person name="Brettin T.S."/>
        </authorList>
    </citation>
    <scope>NUCLEOTIDE SEQUENCE [LARGE SCALE GENOMIC DNA]</scope>
    <source>
        <strain evidence="3">657 / Type Ba4</strain>
    </source>
</reference>
<dbReference type="EMBL" id="CP001083">
    <property type="protein sequence ID" value="ACQ52828.1"/>
    <property type="molecule type" value="Genomic_DNA"/>
</dbReference>
<keyword evidence="1" id="KW-1133">Transmembrane helix</keyword>
<dbReference type="RefSeq" id="WP_003362787.1">
    <property type="nucleotide sequence ID" value="NC_012658.1"/>
</dbReference>
<dbReference type="AlphaFoldDB" id="A0A3F3A3I4"/>
<reference evidence="3" key="2">
    <citation type="submission" date="2008-05" db="EMBL/GenBank/DDBJ databases">
        <title>Genome sequence of Clostridium botulinum Ba4 strain 657.</title>
        <authorList>
            <person name="Shrivastava S."/>
            <person name="Brown J.L."/>
            <person name="Bruce D."/>
            <person name="Detter C."/>
            <person name="Munk C."/>
            <person name="Smith L.A."/>
            <person name="Smith T.J."/>
            <person name="Sutton G."/>
            <person name="Brettin T.S."/>
        </authorList>
    </citation>
    <scope>NUCLEOTIDE SEQUENCE [LARGE SCALE GENOMIC DNA]</scope>
    <source>
        <strain evidence="3">657 / Type Ba4</strain>
    </source>
</reference>
<dbReference type="KEGG" id="cbi:CLJ_B0391"/>
<evidence type="ECO:0000313" key="3">
    <source>
        <dbReference type="Proteomes" id="UP000002333"/>
    </source>
</evidence>
<keyword evidence="1" id="KW-0812">Transmembrane</keyword>
<evidence type="ECO:0000256" key="1">
    <source>
        <dbReference type="SAM" id="Phobius"/>
    </source>
</evidence>
<proteinExistence type="predicted"/>
<feature type="transmembrane region" description="Helical" evidence="1">
    <location>
        <begin position="125"/>
        <end position="146"/>
    </location>
</feature>